<keyword evidence="1" id="KW-0805">Transcription regulation</keyword>
<reference evidence="5 6" key="1">
    <citation type="submission" date="2017-07" db="EMBL/GenBank/DDBJ databases">
        <title>Draft whole genome sequences of clinical Proprionibacteriaceae strains.</title>
        <authorList>
            <person name="Bernier A.-M."/>
            <person name="Bernard K."/>
            <person name="Domingo M.-C."/>
        </authorList>
    </citation>
    <scope>NUCLEOTIDE SEQUENCE [LARGE SCALE GENOMIC DNA]</scope>
    <source>
        <strain evidence="5 6">NML 130396</strain>
    </source>
</reference>
<dbReference type="InterPro" id="IPR020449">
    <property type="entry name" value="Tscrpt_reg_AraC-type_HTH"/>
</dbReference>
<evidence type="ECO:0000256" key="1">
    <source>
        <dbReference type="ARBA" id="ARBA00023015"/>
    </source>
</evidence>
<dbReference type="InterPro" id="IPR018062">
    <property type="entry name" value="HTH_AraC-typ_CS"/>
</dbReference>
<dbReference type="GO" id="GO:0043565">
    <property type="term" value="F:sequence-specific DNA binding"/>
    <property type="evidence" value="ECO:0007669"/>
    <property type="project" value="InterPro"/>
</dbReference>
<dbReference type="Gene3D" id="1.10.10.60">
    <property type="entry name" value="Homeodomain-like"/>
    <property type="match status" value="2"/>
</dbReference>
<dbReference type="Proteomes" id="UP000216311">
    <property type="component" value="Unassembled WGS sequence"/>
</dbReference>
<comment type="caution">
    <text evidence="5">The sequence shown here is derived from an EMBL/GenBank/DDBJ whole genome shotgun (WGS) entry which is preliminary data.</text>
</comment>
<evidence type="ECO:0000259" key="4">
    <source>
        <dbReference type="PROSITE" id="PS01124"/>
    </source>
</evidence>
<protein>
    <recommendedName>
        <fullName evidence="4">HTH araC/xylS-type domain-containing protein</fullName>
    </recommendedName>
</protein>
<keyword evidence="3" id="KW-0804">Transcription</keyword>
<dbReference type="GO" id="GO:0003700">
    <property type="term" value="F:DNA-binding transcription factor activity"/>
    <property type="evidence" value="ECO:0007669"/>
    <property type="project" value="InterPro"/>
</dbReference>
<sequence>MDRRFAEALEVASLARLAHLSPNHYIREFRRTFGETPHQYLYRRRIERAAVLLRSTDRSVTEIAVEVGYASLGTFSRTFVRLLGRTPTVHRALGPLPPAPGCWLMAAGRPVRPPDQVGDFGEAGEASAS</sequence>
<organism evidence="5 6">
    <name type="scientific">Enemella dayhoffiae</name>
    <dbReference type="NCBI Taxonomy" id="2016507"/>
    <lineage>
        <taxon>Bacteria</taxon>
        <taxon>Bacillati</taxon>
        <taxon>Actinomycetota</taxon>
        <taxon>Actinomycetes</taxon>
        <taxon>Propionibacteriales</taxon>
        <taxon>Propionibacteriaceae</taxon>
        <taxon>Enemella</taxon>
    </lineage>
</organism>
<evidence type="ECO:0000256" key="2">
    <source>
        <dbReference type="ARBA" id="ARBA00023125"/>
    </source>
</evidence>
<evidence type="ECO:0000313" key="6">
    <source>
        <dbReference type="Proteomes" id="UP000216311"/>
    </source>
</evidence>
<dbReference type="InterPro" id="IPR009057">
    <property type="entry name" value="Homeodomain-like_sf"/>
</dbReference>
<proteinExistence type="predicted"/>
<dbReference type="OrthoDB" id="2060755at2"/>
<gene>
    <name evidence="5" type="ORF">CGZ93_09950</name>
</gene>
<dbReference type="EMBL" id="NMVQ01000013">
    <property type="protein sequence ID" value="OYO21660.1"/>
    <property type="molecule type" value="Genomic_DNA"/>
</dbReference>
<dbReference type="InterPro" id="IPR050204">
    <property type="entry name" value="AraC_XylS_family_regulators"/>
</dbReference>
<keyword evidence="6" id="KW-1185">Reference proteome</keyword>
<dbReference type="PROSITE" id="PS00041">
    <property type="entry name" value="HTH_ARAC_FAMILY_1"/>
    <property type="match status" value="1"/>
</dbReference>
<dbReference type="SMART" id="SM00342">
    <property type="entry name" value="HTH_ARAC"/>
    <property type="match status" value="1"/>
</dbReference>
<dbReference type="PROSITE" id="PS01124">
    <property type="entry name" value="HTH_ARAC_FAMILY_2"/>
    <property type="match status" value="1"/>
</dbReference>
<dbReference type="Pfam" id="PF12833">
    <property type="entry name" value="HTH_18"/>
    <property type="match status" value="1"/>
</dbReference>
<dbReference type="SUPFAM" id="SSF46689">
    <property type="entry name" value="Homeodomain-like"/>
    <property type="match status" value="2"/>
</dbReference>
<dbReference type="AlphaFoldDB" id="A0A255H1V5"/>
<evidence type="ECO:0000256" key="3">
    <source>
        <dbReference type="ARBA" id="ARBA00023163"/>
    </source>
</evidence>
<dbReference type="InterPro" id="IPR018060">
    <property type="entry name" value="HTH_AraC"/>
</dbReference>
<accession>A0A255H1V5</accession>
<name>A0A255H1V5_9ACTN</name>
<keyword evidence="2" id="KW-0238">DNA-binding</keyword>
<dbReference type="PANTHER" id="PTHR46796">
    <property type="entry name" value="HTH-TYPE TRANSCRIPTIONAL ACTIVATOR RHAS-RELATED"/>
    <property type="match status" value="1"/>
</dbReference>
<feature type="domain" description="HTH araC/xylS-type" evidence="4">
    <location>
        <begin position="1"/>
        <end position="93"/>
    </location>
</feature>
<evidence type="ECO:0000313" key="5">
    <source>
        <dbReference type="EMBL" id="OYO21660.1"/>
    </source>
</evidence>
<dbReference type="PRINTS" id="PR00032">
    <property type="entry name" value="HTHARAC"/>
</dbReference>